<feature type="region of interest" description="Disordered" evidence="1">
    <location>
        <begin position="609"/>
        <end position="638"/>
    </location>
</feature>
<organism evidence="3 4">
    <name type="scientific">Paenibacillus albus</name>
    <dbReference type="NCBI Taxonomy" id="2495582"/>
    <lineage>
        <taxon>Bacteria</taxon>
        <taxon>Bacillati</taxon>
        <taxon>Bacillota</taxon>
        <taxon>Bacilli</taxon>
        <taxon>Bacillales</taxon>
        <taxon>Paenibacillaceae</taxon>
        <taxon>Paenibacillus</taxon>
    </lineage>
</organism>
<feature type="region of interest" description="Disordered" evidence="1">
    <location>
        <begin position="321"/>
        <end position="370"/>
    </location>
</feature>
<feature type="signal peptide" evidence="2">
    <location>
        <begin position="1"/>
        <end position="20"/>
    </location>
</feature>
<dbReference type="EMBL" id="CP034437">
    <property type="protein sequence ID" value="AZN42575.1"/>
    <property type="molecule type" value="Genomic_DNA"/>
</dbReference>
<feature type="region of interest" description="Disordered" evidence="1">
    <location>
        <begin position="661"/>
        <end position="727"/>
    </location>
</feature>
<dbReference type="Proteomes" id="UP000272528">
    <property type="component" value="Chromosome"/>
</dbReference>
<evidence type="ECO:0000256" key="2">
    <source>
        <dbReference type="SAM" id="SignalP"/>
    </source>
</evidence>
<proteinExistence type="predicted"/>
<feature type="compositionally biased region" description="Low complexity" evidence="1">
    <location>
        <begin position="617"/>
        <end position="638"/>
    </location>
</feature>
<evidence type="ECO:0000256" key="1">
    <source>
        <dbReference type="SAM" id="MobiDB-lite"/>
    </source>
</evidence>
<evidence type="ECO:0000313" key="4">
    <source>
        <dbReference type="Proteomes" id="UP000272528"/>
    </source>
</evidence>
<feature type="compositionally biased region" description="Gly residues" evidence="1">
    <location>
        <begin position="665"/>
        <end position="704"/>
    </location>
</feature>
<dbReference type="RefSeq" id="WP_126018416.1">
    <property type="nucleotide sequence ID" value="NZ_CP034437.1"/>
</dbReference>
<feature type="compositionally biased region" description="Low complexity" evidence="1">
    <location>
        <begin position="710"/>
        <end position="727"/>
    </location>
</feature>
<dbReference type="InterPro" id="IPR025584">
    <property type="entry name" value="Cthe_2159"/>
</dbReference>
<feature type="chain" id="PRO_5039011309" evidence="2">
    <location>
        <begin position="21"/>
        <end position="727"/>
    </location>
</feature>
<name>A0A3Q8X8Q7_9BACL</name>
<evidence type="ECO:0000313" key="3">
    <source>
        <dbReference type="EMBL" id="AZN42575.1"/>
    </source>
</evidence>
<reference evidence="4" key="1">
    <citation type="submission" date="2018-12" db="EMBL/GenBank/DDBJ databases">
        <title>Genome sequence of Peanibacillus sp.</title>
        <authorList>
            <person name="Subramani G."/>
            <person name="Srinivasan S."/>
            <person name="Kim M.K."/>
        </authorList>
    </citation>
    <scope>NUCLEOTIDE SEQUENCE [LARGE SCALE GENOMIC DNA]</scope>
    <source>
        <strain evidence="4">18JY67-1</strain>
    </source>
</reference>
<dbReference type="KEGG" id="palb:EJC50_24955"/>
<feature type="compositionally biased region" description="Basic and acidic residues" evidence="1">
    <location>
        <begin position="352"/>
        <end position="362"/>
    </location>
</feature>
<dbReference type="Pfam" id="PF14262">
    <property type="entry name" value="Cthe_2159"/>
    <property type="match status" value="1"/>
</dbReference>
<accession>A0A3Q8X8Q7</accession>
<dbReference type="OrthoDB" id="9812829at2"/>
<keyword evidence="2" id="KW-0732">Signal</keyword>
<dbReference type="AlphaFoldDB" id="A0A3Q8X8Q7"/>
<sequence>MKRLNSPKMISILLFSALLAAGCSSNDTNVDTASANVAADSGGGVVETASASVSASAAQRAESSAAAIKLASQDVSKLAGFDENDALTDWSVDSSTAIAYSGAGASVSGSGASADGGIVTIKEAGTYVVSGLVSAGQLIVDAPEDAIVHLVLNGAQITNNEGPAIQVKEAEKTIVTLQEGTDNRVTDGATYSDTSEEAPTAVIYSKGDLTFNGTGKLSVQGLAKDGITSKDDLKFMSGTFEVKAADDGIVGRDLLAVKEGSTITVDAGGDGMKSTNDAEDKDKGYIAIAGGTFNIKSAKDGIQAATSILISDGQFNLVSGGGSAASTKVHEDDRMRGGFGQKQPGADTDAAADTKSDTDAKDNAAAGTAADSSSTKGLKAAIHVAIAGGTFEIDAADDAIHSNGNVVFAGGDYQIASGDDGLHADGVTSITDGTVDITKSYEGIEGADITITGGNVHVTASDDGVNVGGGNDSSGGGGGDMFSPTDGMLTISGGYLYVDAAGDGLDSNGNVTMTGGTVVVNGPTEDNNGPLDFNGTFVQSGGKLIAAGSAGMAQAPSDTSSQLGVMMTFPSTLEVGTVVTLTDSNGAAIAAFQPSKAFRSIVISSPDLKSGESYTISTGGTASGTATDGLYDSSSVSGSTKVVTFEMGDKVTYVNGSGVTTANTGFGGGPGGGGGGGGRGGKGGPDGQGRPDGQGAPDGQGGQGAPAAPPEASSGGTSDAAGDGSAA</sequence>
<protein>
    <submittedName>
        <fullName evidence="3">Carbohydrate-binding domain-containing protein</fullName>
    </submittedName>
</protein>
<keyword evidence="4" id="KW-1185">Reference proteome</keyword>
<gene>
    <name evidence="3" type="ORF">EJC50_24955</name>
</gene>
<dbReference type="PROSITE" id="PS51257">
    <property type="entry name" value="PROKAR_LIPOPROTEIN"/>
    <property type="match status" value="1"/>
</dbReference>